<keyword evidence="3" id="KW-1185">Reference proteome</keyword>
<dbReference type="Pfam" id="PF03401">
    <property type="entry name" value="TctC"/>
    <property type="match status" value="1"/>
</dbReference>
<dbReference type="Proteomes" id="UP001500975">
    <property type="component" value="Unassembled WGS sequence"/>
</dbReference>
<protein>
    <recommendedName>
        <fullName evidence="4">Tripartite tricarboxylate transporter family receptor</fullName>
    </recommendedName>
</protein>
<comment type="similarity">
    <text evidence="1">Belongs to the UPF0065 (bug) family.</text>
</comment>
<organism evidence="2 3">
    <name type="scientific">Variovorax defluvii</name>
    <dbReference type="NCBI Taxonomy" id="913761"/>
    <lineage>
        <taxon>Bacteria</taxon>
        <taxon>Pseudomonadati</taxon>
        <taxon>Pseudomonadota</taxon>
        <taxon>Betaproteobacteria</taxon>
        <taxon>Burkholderiales</taxon>
        <taxon>Comamonadaceae</taxon>
        <taxon>Variovorax</taxon>
    </lineage>
</organism>
<dbReference type="PANTHER" id="PTHR42928">
    <property type="entry name" value="TRICARBOXYLATE-BINDING PROTEIN"/>
    <property type="match status" value="1"/>
</dbReference>
<dbReference type="Gene3D" id="3.40.190.150">
    <property type="entry name" value="Bordetella uptake gene, domain 1"/>
    <property type="match status" value="1"/>
</dbReference>
<evidence type="ECO:0000313" key="2">
    <source>
        <dbReference type="EMBL" id="GAA4356660.1"/>
    </source>
</evidence>
<evidence type="ECO:0008006" key="4">
    <source>
        <dbReference type="Google" id="ProtNLM"/>
    </source>
</evidence>
<comment type="caution">
    <text evidence="2">The sequence shown here is derived from an EMBL/GenBank/DDBJ whole genome shotgun (WGS) entry which is preliminary data.</text>
</comment>
<reference evidence="3" key="1">
    <citation type="journal article" date="2019" name="Int. J. Syst. Evol. Microbiol.">
        <title>The Global Catalogue of Microorganisms (GCM) 10K type strain sequencing project: providing services to taxonomists for standard genome sequencing and annotation.</title>
        <authorList>
            <consortium name="The Broad Institute Genomics Platform"/>
            <consortium name="The Broad Institute Genome Sequencing Center for Infectious Disease"/>
            <person name="Wu L."/>
            <person name="Ma J."/>
        </authorList>
    </citation>
    <scope>NUCLEOTIDE SEQUENCE [LARGE SCALE GENOMIC DNA]</scope>
    <source>
        <strain evidence="3">JCM 17804</strain>
    </source>
</reference>
<dbReference type="InterPro" id="IPR042100">
    <property type="entry name" value="Bug_dom1"/>
</dbReference>
<gene>
    <name evidence="2" type="ORF">GCM10023165_49910</name>
</gene>
<dbReference type="Gene3D" id="3.40.190.10">
    <property type="entry name" value="Periplasmic binding protein-like II"/>
    <property type="match status" value="1"/>
</dbReference>
<evidence type="ECO:0000256" key="1">
    <source>
        <dbReference type="ARBA" id="ARBA00006987"/>
    </source>
</evidence>
<sequence length="147" mass="16294">MRSPVPYRASNDCMVALLSGQLSFAIDTLISITPQERNGKVRLLALATGQRAKNWPDVPTTKELGYDVTIESPVGIGGPAGMPASVVQSLQDAFQFASEQASFRNVLEQGALRPWYMPANRFRDFAERAEREQRELMSRYGFAKKPG</sequence>
<dbReference type="PANTHER" id="PTHR42928:SF5">
    <property type="entry name" value="BLR1237 PROTEIN"/>
    <property type="match status" value="1"/>
</dbReference>
<accession>A0ABP8IDI2</accession>
<dbReference type="RefSeq" id="WP_345541361.1">
    <property type="nucleotide sequence ID" value="NZ_BAABGJ010000080.1"/>
</dbReference>
<dbReference type="InterPro" id="IPR005064">
    <property type="entry name" value="BUG"/>
</dbReference>
<proteinExistence type="inferred from homology"/>
<dbReference type="EMBL" id="BAABGJ010000080">
    <property type="protein sequence ID" value="GAA4356660.1"/>
    <property type="molecule type" value="Genomic_DNA"/>
</dbReference>
<name>A0ABP8IDI2_9BURK</name>
<evidence type="ECO:0000313" key="3">
    <source>
        <dbReference type="Proteomes" id="UP001500975"/>
    </source>
</evidence>